<dbReference type="InterPro" id="IPR002129">
    <property type="entry name" value="PyrdxlP-dep_de-COase"/>
</dbReference>
<keyword evidence="3 5" id="KW-0663">Pyridoxal phosphate</keyword>
<organism evidence="6 7">
    <name type="scientific">Amylibacter marinus</name>
    <dbReference type="NCBI Taxonomy" id="1475483"/>
    <lineage>
        <taxon>Bacteria</taxon>
        <taxon>Pseudomonadati</taxon>
        <taxon>Pseudomonadota</taxon>
        <taxon>Alphaproteobacteria</taxon>
        <taxon>Rhodobacterales</taxon>
        <taxon>Paracoccaceae</taxon>
        <taxon>Amylibacter</taxon>
    </lineage>
</organism>
<evidence type="ECO:0000256" key="5">
    <source>
        <dbReference type="RuleBase" id="RU000382"/>
    </source>
</evidence>
<dbReference type="PANTHER" id="PTHR11999:SF70">
    <property type="entry name" value="MIP05841P"/>
    <property type="match status" value="1"/>
</dbReference>
<keyword evidence="2" id="KW-0210">Decarboxylase</keyword>
<dbReference type="InterPro" id="IPR015424">
    <property type="entry name" value="PyrdxlP-dep_Trfase"/>
</dbReference>
<gene>
    <name evidence="6" type="ORF">GCM10007939_08610</name>
</gene>
<dbReference type="InterPro" id="IPR015421">
    <property type="entry name" value="PyrdxlP-dep_Trfase_major"/>
</dbReference>
<evidence type="ECO:0000313" key="6">
    <source>
        <dbReference type="EMBL" id="GLQ34578.1"/>
    </source>
</evidence>
<dbReference type="Proteomes" id="UP001156694">
    <property type="component" value="Unassembled WGS sequence"/>
</dbReference>
<evidence type="ECO:0000256" key="4">
    <source>
        <dbReference type="ARBA" id="ARBA00023239"/>
    </source>
</evidence>
<comment type="caution">
    <text evidence="6">The sequence shown here is derived from an EMBL/GenBank/DDBJ whole genome shotgun (WGS) entry which is preliminary data.</text>
</comment>
<keyword evidence="4 5" id="KW-0456">Lyase</keyword>
<dbReference type="EMBL" id="BSNN01000002">
    <property type="protein sequence ID" value="GLQ34578.1"/>
    <property type="molecule type" value="Genomic_DNA"/>
</dbReference>
<dbReference type="InterPro" id="IPR010977">
    <property type="entry name" value="Aromatic_deC"/>
</dbReference>
<evidence type="ECO:0000256" key="3">
    <source>
        <dbReference type="ARBA" id="ARBA00022898"/>
    </source>
</evidence>
<name>A0ABQ5VTM1_9RHOB</name>
<evidence type="ECO:0000313" key="7">
    <source>
        <dbReference type="Proteomes" id="UP001156694"/>
    </source>
</evidence>
<sequence>MTTGDLDPKNWDEFRARAHALLDDSLDKMSTADQGRVWTPLPNQLKAQIEQPLPRGGGDVDQILRAILPYGVGNTHPRFFGWVHGAGAPSGVLADIIAAAMNVNAGGRNHVAPVVEKQVINWCADVMGFGETASGLIVSGTSLATVVALKTARDQANALASIRGVPQGRLVGYTSNQAHSCIKRAFDLLGLGTDSLRLVPCNDAFEMDTDALIAQIEADVAAGHQPFLVAGTAGAVNMGAIDDLETIADIAAEHKLWFHVDGAFGAAGRLGTAAADRLTGIARADSLAFDFHKWFQVNYEAGLVLIRNDAAHRASFSDRAEYLRGTERGLAGGAFWAVDYGPELSRGFRALKVWAHLVEHGFDALGATIDRNIALAGALRARIVAHERLQPMAPTPLNINCFRYTSDRVDMDILNTEIVIALQESGVAVPSTTVLNGETAIRVNITNHRTQESDLDVLIEAVVEQGARLEKVLDR</sequence>
<dbReference type="SUPFAM" id="SSF53383">
    <property type="entry name" value="PLP-dependent transferases"/>
    <property type="match status" value="1"/>
</dbReference>
<proteinExistence type="inferred from homology"/>
<reference evidence="7" key="1">
    <citation type="journal article" date="2019" name="Int. J. Syst. Evol. Microbiol.">
        <title>The Global Catalogue of Microorganisms (GCM) 10K type strain sequencing project: providing services to taxonomists for standard genome sequencing and annotation.</title>
        <authorList>
            <consortium name="The Broad Institute Genomics Platform"/>
            <consortium name="The Broad Institute Genome Sequencing Center for Infectious Disease"/>
            <person name="Wu L."/>
            <person name="Ma J."/>
        </authorList>
    </citation>
    <scope>NUCLEOTIDE SEQUENCE [LARGE SCALE GENOMIC DNA]</scope>
    <source>
        <strain evidence="7">NBRC 110140</strain>
    </source>
</reference>
<dbReference type="Gene3D" id="3.90.1150.170">
    <property type="match status" value="2"/>
</dbReference>
<keyword evidence="7" id="KW-1185">Reference proteome</keyword>
<protein>
    <submittedName>
        <fullName evidence="6">Cytochrome d ubiquinol oxidase subunit I</fullName>
    </submittedName>
</protein>
<accession>A0ABQ5VTM1</accession>
<dbReference type="PANTHER" id="PTHR11999">
    <property type="entry name" value="GROUP II PYRIDOXAL-5-PHOSPHATE DECARBOXYLASE"/>
    <property type="match status" value="1"/>
</dbReference>
<evidence type="ECO:0000256" key="1">
    <source>
        <dbReference type="ARBA" id="ARBA00001933"/>
    </source>
</evidence>
<dbReference type="RefSeq" id="WP_284376426.1">
    <property type="nucleotide sequence ID" value="NZ_BSNN01000002.1"/>
</dbReference>
<comment type="cofactor">
    <cofactor evidence="1 5">
        <name>pyridoxal 5'-phosphate</name>
        <dbReference type="ChEBI" id="CHEBI:597326"/>
    </cofactor>
</comment>
<dbReference type="PROSITE" id="PS00392">
    <property type="entry name" value="DDC_GAD_HDC_YDC"/>
    <property type="match status" value="1"/>
</dbReference>
<dbReference type="Pfam" id="PF00282">
    <property type="entry name" value="Pyridoxal_deC"/>
    <property type="match status" value="1"/>
</dbReference>
<evidence type="ECO:0000256" key="2">
    <source>
        <dbReference type="ARBA" id="ARBA00022793"/>
    </source>
</evidence>
<dbReference type="InterPro" id="IPR021115">
    <property type="entry name" value="Pyridoxal-P_BS"/>
</dbReference>
<comment type="similarity">
    <text evidence="5">Belongs to the group II decarboxylase family.</text>
</comment>
<dbReference type="Gene3D" id="3.40.640.10">
    <property type="entry name" value="Type I PLP-dependent aspartate aminotransferase-like (Major domain)"/>
    <property type="match status" value="1"/>
</dbReference>